<dbReference type="InterPro" id="IPR035980">
    <property type="entry name" value="Ribosomal_bS6_sf"/>
</dbReference>
<reference evidence="1 2" key="1">
    <citation type="submission" date="2012-04" db="EMBL/GenBank/DDBJ databases">
        <authorList>
            <person name="Genoscope - CEA"/>
        </authorList>
    </citation>
    <scope>NUCLEOTIDE SEQUENCE [LARGE SCALE GENOMIC DNA]</scope>
    <source>
        <strain evidence="1 2">9808</strain>
    </source>
</reference>
<dbReference type="GO" id="GO:0003735">
    <property type="term" value="F:structural constituent of ribosome"/>
    <property type="evidence" value="ECO:0007669"/>
    <property type="project" value="InterPro"/>
</dbReference>
<proteinExistence type="predicted"/>
<evidence type="ECO:0000313" key="1">
    <source>
        <dbReference type="EMBL" id="CCI28288.1"/>
    </source>
</evidence>
<dbReference type="GO" id="GO:0006412">
    <property type="term" value="P:translation"/>
    <property type="evidence" value="ECO:0007669"/>
    <property type="project" value="InterPro"/>
</dbReference>
<evidence type="ECO:0000313" key="2">
    <source>
        <dbReference type="Proteomes" id="UP000005291"/>
    </source>
</evidence>
<dbReference type="EMBL" id="CAIN01000394">
    <property type="protein sequence ID" value="CCI28288.1"/>
    <property type="molecule type" value="Genomic_DNA"/>
</dbReference>
<keyword evidence="1" id="KW-0689">Ribosomal protein</keyword>
<keyword evidence="1" id="KW-0687">Ribonucleoprotein</keyword>
<comment type="caution">
    <text evidence="1">The sequence shown here is derived from an EMBL/GenBank/DDBJ whole genome shotgun (WGS) entry which is preliminary data.</text>
</comment>
<dbReference type="AlphaFoldDB" id="I4I1W4"/>
<protein>
    <submittedName>
        <fullName evidence="1">30S ribosomal protein S6</fullName>
    </submittedName>
</protein>
<gene>
    <name evidence="1" type="ORF">MICAG_4530002</name>
</gene>
<dbReference type="GO" id="GO:0005840">
    <property type="term" value="C:ribosome"/>
    <property type="evidence" value="ECO:0007669"/>
    <property type="project" value="UniProtKB-KW"/>
</dbReference>
<dbReference type="SUPFAM" id="SSF54995">
    <property type="entry name" value="Ribosomal protein S6"/>
    <property type="match status" value="1"/>
</dbReference>
<name>I4I1W4_MICAE</name>
<sequence>MNYQASGKQVAPMERAMGLSDEVIRYLTLKLDRVVAPPLPIYLP</sequence>
<dbReference type="HOGENOM" id="CLU_3218638_0_0_3"/>
<organism evidence="1 2">
    <name type="scientific">Microcystis aeruginosa PCC 9808</name>
    <dbReference type="NCBI Taxonomy" id="1160284"/>
    <lineage>
        <taxon>Bacteria</taxon>
        <taxon>Bacillati</taxon>
        <taxon>Cyanobacteriota</taxon>
        <taxon>Cyanophyceae</taxon>
        <taxon>Oscillatoriophycideae</taxon>
        <taxon>Chroococcales</taxon>
        <taxon>Microcystaceae</taxon>
        <taxon>Microcystis</taxon>
    </lineage>
</organism>
<dbReference type="GO" id="GO:0019843">
    <property type="term" value="F:rRNA binding"/>
    <property type="evidence" value="ECO:0007669"/>
    <property type="project" value="InterPro"/>
</dbReference>
<accession>I4I1W4</accession>
<dbReference type="Proteomes" id="UP000005291">
    <property type="component" value="Unassembled WGS sequence"/>
</dbReference>